<dbReference type="AlphaFoldDB" id="A0A7T0LJM8"/>
<dbReference type="SUPFAM" id="SSF51735">
    <property type="entry name" value="NAD(P)-binding Rossmann-fold domains"/>
    <property type="match status" value="1"/>
</dbReference>
<proteinExistence type="inferred from homology"/>
<protein>
    <recommendedName>
        <fullName evidence="8">Enoyl-[acyl-carrier-protein] reductase [NADH]</fullName>
        <ecNumber evidence="8">1.3.1.9</ecNumber>
    </recommendedName>
</protein>
<evidence type="ECO:0000313" key="10">
    <source>
        <dbReference type="EMBL" id="QPL04558.1"/>
    </source>
</evidence>
<dbReference type="UniPathway" id="UPA00915"/>
<dbReference type="Gene3D" id="3.40.50.720">
    <property type="entry name" value="NAD(P)-binding Rossmann-like Domain"/>
    <property type="match status" value="1"/>
</dbReference>
<feature type="binding site" evidence="9">
    <location>
        <position position="97"/>
    </location>
    <ligand>
        <name>NAD(+)</name>
        <dbReference type="ChEBI" id="CHEBI:57540"/>
    </ligand>
</feature>
<comment type="similarity">
    <text evidence="2 8">Belongs to the short-chain dehydrogenases/reductases (SDR) family. FabI subfamily.</text>
</comment>
<keyword evidence="8 9" id="KW-0520">NAD</keyword>
<reference evidence="10 11" key="1">
    <citation type="submission" date="2020-11" db="EMBL/GenBank/DDBJ databases">
        <title>Actinomyces sp. ZJ750.</title>
        <authorList>
            <person name="Zhou J."/>
        </authorList>
    </citation>
    <scope>NUCLEOTIDE SEQUENCE [LARGE SCALE GENOMIC DNA]</scope>
    <source>
        <strain evidence="10 11">ZJ750</strain>
    </source>
</reference>
<evidence type="ECO:0000256" key="2">
    <source>
        <dbReference type="ARBA" id="ARBA00009233"/>
    </source>
</evidence>
<keyword evidence="7 8" id="KW-0275">Fatty acid biosynthesis</keyword>
<gene>
    <name evidence="10" type="ORF">ID810_07040</name>
</gene>
<name>A0A7T0LJM8_9ACTO</name>
<evidence type="ECO:0000256" key="1">
    <source>
        <dbReference type="ARBA" id="ARBA00005189"/>
    </source>
</evidence>
<keyword evidence="4" id="KW-0276">Fatty acid metabolism</keyword>
<dbReference type="PANTHER" id="PTHR43159:SF2">
    <property type="entry name" value="ENOYL-[ACYL-CARRIER-PROTEIN] REDUCTASE [NADH], CHLOROPLASTIC"/>
    <property type="match status" value="1"/>
</dbReference>
<sequence length="283" mass="28219">MSAPAGLLTHRTILVTGVLRPRSIAAAVARTASEQGARVLLTGHPRTLRLTQHLAAGLGVTDPVLPLDVADAASLDALPGRLAHMGVERLDGLVHAVAHTGRDLLGDALAGSLTAHPADASGPTAGSACADVLSRRLDALAAAGTVSAASLAALVGVLAPMLGAGSSVVTLTFTSERVMPGYGWMGPIKAALEASVRGLAVELGPAGVRVNAVCSGPLRTPAAGAVPGLEALAATWQERAPLGWEADDAAPVARTVVSLLSDWLPATTGQVVRADGGMGLLGV</sequence>
<evidence type="ECO:0000256" key="5">
    <source>
        <dbReference type="ARBA" id="ARBA00023002"/>
    </source>
</evidence>
<dbReference type="EC" id="1.3.1.9" evidence="8"/>
<evidence type="ECO:0000256" key="6">
    <source>
        <dbReference type="ARBA" id="ARBA00023098"/>
    </source>
</evidence>
<feature type="binding site" evidence="9">
    <location>
        <begin position="23"/>
        <end position="24"/>
    </location>
    <ligand>
        <name>NAD(+)</name>
        <dbReference type="ChEBI" id="CHEBI:57540"/>
    </ligand>
</feature>
<dbReference type="GO" id="GO:0004318">
    <property type="term" value="F:enoyl-[acyl-carrier-protein] reductase (NADH) activity"/>
    <property type="evidence" value="ECO:0007669"/>
    <property type="project" value="UniProtKB-EC"/>
</dbReference>
<evidence type="ECO:0000256" key="4">
    <source>
        <dbReference type="ARBA" id="ARBA00022832"/>
    </source>
</evidence>
<keyword evidence="11" id="KW-1185">Reference proteome</keyword>
<dbReference type="PANTHER" id="PTHR43159">
    <property type="entry name" value="ENOYL-[ACYL-CARRIER-PROTEIN] REDUCTASE"/>
    <property type="match status" value="1"/>
</dbReference>
<evidence type="ECO:0000256" key="3">
    <source>
        <dbReference type="ARBA" id="ARBA00022516"/>
    </source>
</evidence>
<feature type="binding site" evidence="9">
    <location>
        <position position="189"/>
    </location>
    <ligand>
        <name>NAD(+)</name>
        <dbReference type="ChEBI" id="CHEBI:57540"/>
    </ligand>
</feature>
<evidence type="ECO:0000256" key="7">
    <source>
        <dbReference type="ARBA" id="ARBA00023160"/>
    </source>
</evidence>
<dbReference type="RefSeq" id="WP_166854850.1">
    <property type="nucleotide sequence ID" value="NZ_CP063989.1"/>
</dbReference>
<accession>A0A7T0LJM8</accession>
<comment type="pathway">
    <text evidence="1">Lipid metabolism.</text>
</comment>
<evidence type="ECO:0000313" key="11">
    <source>
        <dbReference type="Proteomes" id="UP000594637"/>
    </source>
</evidence>
<keyword evidence="5 8" id="KW-0560">Oxidoreductase</keyword>
<feature type="binding site" evidence="9">
    <location>
        <position position="17"/>
    </location>
    <ligand>
        <name>NAD(+)</name>
        <dbReference type="ChEBI" id="CHEBI:57540"/>
    </ligand>
</feature>
<dbReference type="InterPro" id="IPR036291">
    <property type="entry name" value="NAD(P)-bd_dom_sf"/>
</dbReference>
<dbReference type="KEGG" id="arep:ID810_07040"/>
<dbReference type="InterPro" id="IPR002347">
    <property type="entry name" value="SDR_fam"/>
</dbReference>
<dbReference type="Pfam" id="PF13561">
    <property type="entry name" value="adh_short_C2"/>
    <property type="match status" value="2"/>
</dbReference>
<feature type="binding site" evidence="9">
    <location>
        <begin position="68"/>
        <end position="69"/>
    </location>
    <ligand>
        <name>NAD(+)</name>
        <dbReference type="ChEBI" id="CHEBI:57540"/>
    </ligand>
</feature>
<comment type="catalytic activity">
    <reaction evidence="8">
        <text>a 2,3-saturated acyl-[ACP] + NAD(+) = a (2E)-enoyl-[ACP] + NADH + H(+)</text>
        <dbReference type="Rhea" id="RHEA:10240"/>
        <dbReference type="Rhea" id="RHEA-COMP:9925"/>
        <dbReference type="Rhea" id="RHEA-COMP:9926"/>
        <dbReference type="ChEBI" id="CHEBI:15378"/>
        <dbReference type="ChEBI" id="CHEBI:57540"/>
        <dbReference type="ChEBI" id="CHEBI:57945"/>
        <dbReference type="ChEBI" id="CHEBI:78784"/>
        <dbReference type="ChEBI" id="CHEBI:78785"/>
        <dbReference type="EC" id="1.3.1.9"/>
    </reaction>
</comment>
<evidence type="ECO:0000256" key="8">
    <source>
        <dbReference type="PIRNR" id="PIRNR000094"/>
    </source>
</evidence>
<dbReference type="EMBL" id="CP063989">
    <property type="protein sequence ID" value="QPL04558.1"/>
    <property type="molecule type" value="Genomic_DNA"/>
</dbReference>
<keyword evidence="3 8" id="KW-0444">Lipid biosynthesis</keyword>
<dbReference type="PIRSF" id="PIRSF000094">
    <property type="entry name" value="Enoyl-ACP_rdct"/>
    <property type="match status" value="1"/>
</dbReference>
<dbReference type="GO" id="GO:0006633">
    <property type="term" value="P:fatty acid biosynthetic process"/>
    <property type="evidence" value="ECO:0007669"/>
    <property type="project" value="UniProtKB-KW"/>
</dbReference>
<organism evidence="10 11">
    <name type="scientific">Actinomyces respiraculi</name>
    <dbReference type="NCBI Taxonomy" id="2744574"/>
    <lineage>
        <taxon>Bacteria</taxon>
        <taxon>Bacillati</taxon>
        <taxon>Actinomycetota</taxon>
        <taxon>Actinomycetes</taxon>
        <taxon>Actinomycetales</taxon>
        <taxon>Actinomycetaceae</taxon>
        <taxon>Actinomyces</taxon>
    </lineage>
</organism>
<evidence type="ECO:0000256" key="9">
    <source>
        <dbReference type="PIRSR" id="PIRSR000094-3"/>
    </source>
</evidence>
<keyword evidence="6" id="KW-0443">Lipid metabolism</keyword>
<dbReference type="PRINTS" id="PR00081">
    <property type="entry name" value="GDHRDH"/>
</dbReference>
<dbReference type="InterPro" id="IPR014358">
    <property type="entry name" value="Enoyl-ACP_Rdtase_NADH"/>
</dbReference>
<dbReference type="Proteomes" id="UP000594637">
    <property type="component" value="Chromosome"/>
</dbReference>